<dbReference type="PROSITE" id="PS50005">
    <property type="entry name" value="TPR"/>
    <property type="match status" value="1"/>
</dbReference>
<evidence type="ECO:0008006" key="5">
    <source>
        <dbReference type="Google" id="ProtNLM"/>
    </source>
</evidence>
<dbReference type="Gene3D" id="1.25.40.10">
    <property type="entry name" value="Tetratricopeptide repeat domain"/>
    <property type="match status" value="3"/>
</dbReference>
<accession>A0A7S7NNU5</accession>
<feature type="region of interest" description="Disordered" evidence="2">
    <location>
        <begin position="619"/>
        <end position="646"/>
    </location>
</feature>
<keyword evidence="4" id="KW-1185">Reference proteome</keyword>
<keyword evidence="1" id="KW-0802">TPR repeat</keyword>
<dbReference type="EMBL" id="CP063849">
    <property type="protein sequence ID" value="QOY87063.1"/>
    <property type="molecule type" value="Genomic_DNA"/>
</dbReference>
<evidence type="ECO:0000256" key="2">
    <source>
        <dbReference type="SAM" id="MobiDB-lite"/>
    </source>
</evidence>
<dbReference type="KEGG" id="pfer:IRI77_30500"/>
<dbReference type="SUPFAM" id="SSF48452">
    <property type="entry name" value="TPR-like"/>
    <property type="match status" value="1"/>
</dbReference>
<evidence type="ECO:0000313" key="4">
    <source>
        <dbReference type="Proteomes" id="UP000593892"/>
    </source>
</evidence>
<dbReference type="SMART" id="SM00028">
    <property type="entry name" value="TPR"/>
    <property type="match status" value="4"/>
</dbReference>
<proteinExistence type="predicted"/>
<dbReference type="InterPro" id="IPR011990">
    <property type="entry name" value="TPR-like_helical_dom_sf"/>
</dbReference>
<dbReference type="RefSeq" id="WP_194448732.1">
    <property type="nucleotide sequence ID" value="NZ_CP063849.1"/>
</dbReference>
<dbReference type="Pfam" id="PF14559">
    <property type="entry name" value="TPR_19"/>
    <property type="match status" value="1"/>
</dbReference>
<evidence type="ECO:0000256" key="1">
    <source>
        <dbReference type="PROSITE-ProRule" id="PRU00339"/>
    </source>
</evidence>
<gene>
    <name evidence="3" type="ORF">IRI77_30500</name>
</gene>
<name>A0A7S7NNU5_PALFE</name>
<feature type="repeat" description="TPR" evidence="1">
    <location>
        <begin position="576"/>
        <end position="609"/>
    </location>
</feature>
<reference evidence="3 4" key="1">
    <citation type="submission" date="2020-10" db="EMBL/GenBank/DDBJ databases">
        <title>Complete genome sequence of Paludibaculum fermentans P105T, a facultatively anaerobic acidobacterium capable of dissimilatory Fe(III) reduction.</title>
        <authorList>
            <person name="Dedysh S.N."/>
            <person name="Beletsky A.V."/>
            <person name="Kulichevskaya I.S."/>
            <person name="Mardanov A.V."/>
            <person name="Ravin N.V."/>
        </authorList>
    </citation>
    <scope>NUCLEOTIDE SEQUENCE [LARGE SCALE GENOMIC DNA]</scope>
    <source>
        <strain evidence="3 4">P105</strain>
    </source>
</reference>
<organism evidence="3 4">
    <name type="scientific">Paludibaculum fermentans</name>
    <dbReference type="NCBI Taxonomy" id="1473598"/>
    <lineage>
        <taxon>Bacteria</taxon>
        <taxon>Pseudomonadati</taxon>
        <taxon>Acidobacteriota</taxon>
        <taxon>Terriglobia</taxon>
        <taxon>Bryobacterales</taxon>
        <taxon>Bryobacteraceae</taxon>
        <taxon>Paludibaculum</taxon>
    </lineage>
</organism>
<dbReference type="AlphaFoldDB" id="A0A7S7NNU5"/>
<protein>
    <recommendedName>
        <fullName evidence="5">Tetratricopeptide repeat protein</fullName>
    </recommendedName>
</protein>
<dbReference type="Proteomes" id="UP000593892">
    <property type="component" value="Chromosome"/>
</dbReference>
<sequence length="646" mass="69890">MGDAARTSADLDAAARSDAAATAQLRPRIEADLAANRVTGTAESHLAALETAVRSGQPLSQLIPRARNVLAAFTAQRLVYEEKYTSDRAAFEAALRSQSASADTRANYARFLVTEADLNRRAYSVEPRPVIEALRIGMNPGRELSRALAVVDQALAANPNHIRALLMKAIILDRLGRFEEGKPLVERAFRLAPTNPEALRLRSEYLWSANIDALDKATALRTPTIEGIRTYDEGDTRVTETTYRNPSAYDQGRAAALEGAAQELRAGARAALEAAIRASAGTPEGFALQAEAHSVNKRFDEARAVLQQGLARFPHSLALYEALVRLAKRTRDLDLEDDAQSSAFNLFESTAGPKLRKAWRAILRSDWAAMDAALNDAVRLDPTDARIPAYRAVALERQGRKADASVAWFTALALEEARLSYDESSVSAGVSRSPTSLGLVLALRHRAIGAANDPAAILDLAKGAALHAQRINIGDRSMLVWRYLLPDPAIESTPGRDHAGLYRWAPNAATVAATAHVAYGRALAASGDATTARAEFEQAALWGQPAGVDIARSAGASAPSDLERDFNNGVATGAIAEAYLEMARLAVADKDMRTALDYYNKAVNAKPSPAVRRELEQVLESIRNPNQPNPQERRRVSPFGRKKNQN</sequence>
<evidence type="ECO:0000313" key="3">
    <source>
        <dbReference type="EMBL" id="QOY87063.1"/>
    </source>
</evidence>
<dbReference type="Pfam" id="PF13181">
    <property type="entry name" value="TPR_8"/>
    <property type="match status" value="1"/>
</dbReference>
<dbReference type="InterPro" id="IPR019734">
    <property type="entry name" value="TPR_rpt"/>
</dbReference>